<dbReference type="GO" id="GO:0055085">
    <property type="term" value="P:transmembrane transport"/>
    <property type="evidence" value="ECO:0007669"/>
    <property type="project" value="UniProtKB-ARBA"/>
</dbReference>
<evidence type="ECO:0000313" key="7">
    <source>
        <dbReference type="Proteomes" id="UP000529310"/>
    </source>
</evidence>
<dbReference type="GO" id="GO:0005524">
    <property type="term" value="F:ATP binding"/>
    <property type="evidence" value="ECO:0007669"/>
    <property type="project" value="UniProtKB-KW"/>
</dbReference>
<evidence type="ECO:0000256" key="2">
    <source>
        <dbReference type="ARBA" id="ARBA00022448"/>
    </source>
</evidence>
<keyword evidence="3" id="KW-0547">Nucleotide-binding</keyword>
<accession>A0A7W4YLN7</accession>
<dbReference type="Proteomes" id="UP000529310">
    <property type="component" value="Unassembled WGS sequence"/>
</dbReference>
<proteinExistence type="inferred from homology"/>
<evidence type="ECO:0000259" key="5">
    <source>
        <dbReference type="PROSITE" id="PS50893"/>
    </source>
</evidence>
<evidence type="ECO:0000313" key="6">
    <source>
        <dbReference type="EMBL" id="MBB2975368.1"/>
    </source>
</evidence>
<feature type="domain" description="ABC transporter" evidence="5">
    <location>
        <begin position="6"/>
        <end position="246"/>
    </location>
</feature>
<comment type="similarity">
    <text evidence="1">Belongs to the ABC transporter superfamily.</text>
</comment>
<keyword evidence="7" id="KW-1185">Reference proteome</keyword>
<keyword evidence="2" id="KW-0813">Transport</keyword>
<sequence>MTDAMVSVRELDVSFGSTQVLHKLSFDVARGRTVGVVGESGSGKSTLAKVLVGTVTPEGGEVSVDSIDVNHISRTQRGAFAYRRRVQMIPQDPFSSLSPRRTIGQTLAEALDPIHASVKRFNDQIAFWLERVGLSAEMMSRYPHEFSGGQRQRVAIARSLILEPSFVIADEITSALDVSVQAQILDMIAEIKEDMGLTMMFISHNLAVVQNVSDEVIVLYRGEIVEAGPVEQVYAAPQHWYTRKLLDADPGAPGFRL</sequence>
<dbReference type="InterPro" id="IPR017871">
    <property type="entry name" value="ABC_transporter-like_CS"/>
</dbReference>
<dbReference type="InterPro" id="IPR027417">
    <property type="entry name" value="P-loop_NTPase"/>
</dbReference>
<evidence type="ECO:0000256" key="1">
    <source>
        <dbReference type="ARBA" id="ARBA00005417"/>
    </source>
</evidence>
<comment type="caution">
    <text evidence="6">The sequence shown here is derived from an EMBL/GenBank/DDBJ whole genome shotgun (WGS) entry which is preliminary data.</text>
</comment>
<keyword evidence="4" id="KW-0067">ATP-binding</keyword>
<dbReference type="AlphaFoldDB" id="A0A7W4YLN7"/>
<dbReference type="PROSITE" id="PS00211">
    <property type="entry name" value="ABC_TRANSPORTER_1"/>
    <property type="match status" value="1"/>
</dbReference>
<dbReference type="PANTHER" id="PTHR43776">
    <property type="entry name" value="TRANSPORT ATP-BINDING PROTEIN"/>
    <property type="match status" value="1"/>
</dbReference>
<organism evidence="6 7">
    <name type="scientific">Microbacterium endophyticum</name>
    <dbReference type="NCBI Taxonomy" id="1526412"/>
    <lineage>
        <taxon>Bacteria</taxon>
        <taxon>Bacillati</taxon>
        <taxon>Actinomycetota</taxon>
        <taxon>Actinomycetes</taxon>
        <taxon>Micrococcales</taxon>
        <taxon>Microbacteriaceae</taxon>
        <taxon>Microbacterium</taxon>
    </lineage>
</organism>
<gene>
    <name evidence="6" type="ORF">FHX49_000934</name>
</gene>
<dbReference type="InterPro" id="IPR050319">
    <property type="entry name" value="ABC_transp_ATP-bind"/>
</dbReference>
<evidence type="ECO:0000256" key="3">
    <source>
        <dbReference type="ARBA" id="ARBA00022741"/>
    </source>
</evidence>
<name>A0A7W4YLN7_9MICO</name>
<dbReference type="SUPFAM" id="SSF52540">
    <property type="entry name" value="P-loop containing nucleoside triphosphate hydrolases"/>
    <property type="match status" value="1"/>
</dbReference>
<dbReference type="GO" id="GO:0016887">
    <property type="term" value="F:ATP hydrolysis activity"/>
    <property type="evidence" value="ECO:0007669"/>
    <property type="project" value="InterPro"/>
</dbReference>
<evidence type="ECO:0000256" key="4">
    <source>
        <dbReference type="ARBA" id="ARBA00022840"/>
    </source>
</evidence>
<dbReference type="InterPro" id="IPR003593">
    <property type="entry name" value="AAA+_ATPase"/>
</dbReference>
<dbReference type="SMART" id="SM00382">
    <property type="entry name" value="AAA"/>
    <property type="match status" value="1"/>
</dbReference>
<protein>
    <submittedName>
        <fullName evidence="6">ABC-type glutathione transport system ATPase component</fullName>
    </submittedName>
</protein>
<dbReference type="RefSeq" id="WP_165139913.1">
    <property type="nucleotide sequence ID" value="NZ_CP049255.1"/>
</dbReference>
<dbReference type="InterPro" id="IPR003439">
    <property type="entry name" value="ABC_transporter-like_ATP-bd"/>
</dbReference>
<dbReference type="EMBL" id="JACHWQ010000002">
    <property type="protein sequence ID" value="MBB2975368.1"/>
    <property type="molecule type" value="Genomic_DNA"/>
</dbReference>
<dbReference type="CDD" id="cd03257">
    <property type="entry name" value="ABC_NikE_OppD_transporters"/>
    <property type="match status" value="1"/>
</dbReference>
<reference evidence="6 7" key="1">
    <citation type="submission" date="2020-08" db="EMBL/GenBank/DDBJ databases">
        <title>Sequencing the genomes of 1000 actinobacteria strains.</title>
        <authorList>
            <person name="Klenk H.-P."/>
        </authorList>
    </citation>
    <scope>NUCLEOTIDE SEQUENCE [LARGE SCALE GENOMIC DNA]</scope>
    <source>
        <strain evidence="6 7">DSM 27099</strain>
    </source>
</reference>
<dbReference type="Gene3D" id="3.40.50.300">
    <property type="entry name" value="P-loop containing nucleotide triphosphate hydrolases"/>
    <property type="match status" value="1"/>
</dbReference>
<dbReference type="PANTHER" id="PTHR43776:SF7">
    <property type="entry name" value="D,D-DIPEPTIDE TRANSPORT ATP-BINDING PROTEIN DDPF-RELATED"/>
    <property type="match status" value="1"/>
</dbReference>
<dbReference type="PROSITE" id="PS50893">
    <property type="entry name" value="ABC_TRANSPORTER_2"/>
    <property type="match status" value="1"/>
</dbReference>
<dbReference type="Pfam" id="PF00005">
    <property type="entry name" value="ABC_tran"/>
    <property type="match status" value="1"/>
</dbReference>